<accession>A0A2T2P1X3</accession>
<organism evidence="3 4">
    <name type="scientific">Corynespora cassiicola Philippines</name>
    <dbReference type="NCBI Taxonomy" id="1448308"/>
    <lineage>
        <taxon>Eukaryota</taxon>
        <taxon>Fungi</taxon>
        <taxon>Dikarya</taxon>
        <taxon>Ascomycota</taxon>
        <taxon>Pezizomycotina</taxon>
        <taxon>Dothideomycetes</taxon>
        <taxon>Pleosporomycetidae</taxon>
        <taxon>Pleosporales</taxon>
        <taxon>Corynesporascaceae</taxon>
        <taxon>Corynespora</taxon>
    </lineage>
</organism>
<dbReference type="InterPro" id="IPR029058">
    <property type="entry name" value="AB_hydrolase_fold"/>
</dbReference>
<evidence type="ECO:0000313" key="4">
    <source>
        <dbReference type="Proteomes" id="UP000240883"/>
    </source>
</evidence>
<dbReference type="SUPFAM" id="SSF53474">
    <property type="entry name" value="alpha/beta-Hydrolases"/>
    <property type="match status" value="1"/>
</dbReference>
<dbReference type="Gene3D" id="1.10.3020.10">
    <property type="entry name" value="alpha-amino acid ester hydrolase ( Helical cap domain)"/>
    <property type="match status" value="1"/>
</dbReference>
<feature type="domain" description="Xaa-Pro dipeptidyl-peptidase C-terminal" evidence="2">
    <location>
        <begin position="319"/>
        <end position="542"/>
    </location>
</feature>
<dbReference type="InterPro" id="IPR005674">
    <property type="entry name" value="CocE/Ser_esterase"/>
</dbReference>
<dbReference type="Proteomes" id="UP000240883">
    <property type="component" value="Unassembled WGS sequence"/>
</dbReference>
<evidence type="ECO:0000256" key="1">
    <source>
        <dbReference type="ARBA" id="ARBA00022801"/>
    </source>
</evidence>
<dbReference type="AlphaFoldDB" id="A0A2T2P1X3"/>
<dbReference type="EMBL" id="KZ678131">
    <property type="protein sequence ID" value="PSN71506.1"/>
    <property type="molecule type" value="Genomic_DNA"/>
</dbReference>
<dbReference type="InterPro" id="IPR008979">
    <property type="entry name" value="Galactose-bd-like_sf"/>
</dbReference>
<sequence length="547" mass="60754">MSETASRRGILGALYDWATSKYIGLPPETNPWTVKGVHIPVQDGNQNFELAADLYQPILAEGQTPTGTVLVRCPYGRSFLFALFARPFAARGYQVLLVSSRGTFGSSGTFDPWRNEEHDGHAVVSWMREQHWYTGTFATIGASYKGFSQWALLRKPPHDLVAAVILVAPHDFAEQAWGTGAFDLDWVIWGDIVQHQEESGLLAPIRASRTPQKISPMLNTVEQEAAISTHFQGKAEWLERILAHPDPNDPYYAPCKFGDVLENANIPILLAGGWYDCFLDQTMQQYARLSERNCHVALTVGAWKHRDLWADGRTAPQTFEWLEEHLGKRKIDGRKATVQYEVTGVNEWREISKWPPATIPHYLYPRAGKSLSTEAPSENDGSTSFIFDPKNPTPAIGGKGLWWGCRADDSALASRPDVAIFTTDPLEEEVEIAGSPVVEISHYSNTPTADLFVRISDVDASGRSWNVTDAYKRLDSNREEGPVLLTLSSCAHRFTQGHKIRLIIAGASHPEYALNVVTDVDGNPTSTQHTIRHGDRGVSKLELPLVA</sequence>
<dbReference type="STRING" id="1448308.A0A2T2P1X3"/>
<proteinExistence type="predicted"/>
<dbReference type="NCBIfam" id="TIGR00976">
    <property type="entry name" value="CocE_NonD"/>
    <property type="match status" value="1"/>
</dbReference>
<protein>
    <submittedName>
        <fullName evidence="3">Hydrolase CocE/NonD family protein</fullName>
    </submittedName>
</protein>
<reference evidence="3 4" key="1">
    <citation type="journal article" date="2018" name="Front. Microbiol.">
        <title>Genome-Wide Analysis of Corynespora cassiicola Leaf Fall Disease Putative Effectors.</title>
        <authorList>
            <person name="Lopez D."/>
            <person name="Ribeiro S."/>
            <person name="Label P."/>
            <person name="Fumanal B."/>
            <person name="Venisse J.S."/>
            <person name="Kohler A."/>
            <person name="de Oliveira R.R."/>
            <person name="Labutti K."/>
            <person name="Lipzen A."/>
            <person name="Lail K."/>
            <person name="Bauer D."/>
            <person name="Ohm R.A."/>
            <person name="Barry K.W."/>
            <person name="Spatafora J."/>
            <person name="Grigoriev I.V."/>
            <person name="Martin F.M."/>
            <person name="Pujade-Renaud V."/>
        </authorList>
    </citation>
    <scope>NUCLEOTIDE SEQUENCE [LARGE SCALE GENOMIC DNA]</scope>
    <source>
        <strain evidence="3 4">Philippines</strain>
    </source>
</reference>
<dbReference type="Pfam" id="PF02129">
    <property type="entry name" value="Peptidase_S15"/>
    <property type="match status" value="1"/>
</dbReference>
<evidence type="ECO:0000259" key="2">
    <source>
        <dbReference type="SMART" id="SM00939"/>
    </source>
</evidence>
<evidence type="ECO:0000313" key="3">
    <source>
        <dbReference type="EMBL" id="PSN71506.1"/>
    </source>
</evidence>
<dbReference type="InterPro" id="IPR013736">
    <property type="entry name" value="Xaa-Pro_dipept_C"/>
</dbReference>
<keyword evidence="1 3" id="KW-0378">Hydrolase</keyword>
<dbReference type="GO" id="GO:0008239">
    <property type="term" value="F:dipeptidyl-peptidase activity"/>
    <property type="evidence" value="ECO:0007669"/>
    <property type="project" value="InterPro"/>
</dbReference>
<keyword evidence="4" id="KW-1185">Reference proteome</keyword>
<dbReference type="SMART" id="SM00939">
    <property type="entry name" value="PepX_C"/>
    <property type="match status" value="1"/>
</dbReference>
<dbReference type="Gene3D" id="3.40.50.1820">
    <property type="entry name" value="alpha/beta hydrolase"/>
    <property type="match status" value="1"/>
</dbReference>
<dbReference type="OrthoDB" id="416441at2759"/>
<name>A0A2T2P1X3_CORCC</name>
<dbReference type="Gene3D" id="2.60.120.260">
    <property type="entry name" value="Galactose-binding domain-like"/>
    <property type="match status" value="1"/>
</dbReference>
<dbReference type="InterPro" id="IPR000383">
    <property type="entry name" value="Xaa-Pro-like_dom"/>
</dbReference>
<gene>
    <name evidence="3" type="ORF">BS50DRAFT_660682</name>
</gene>
<dbReference type="SUPFAM" id="SSF49785">
    <property type="entry name" value="Galactose-binding domain-like"/>
    <property type="match status" value="1"/>
</dbReference>
<dbReference type="Pfam" id="PF08530">
    <property type="entry name" value="PepX_C"/>
    <property type="match status" value="1"/>
</dbReference>